<dbReference type="OrthoDB" id="5801062at2759"/>
<keyword evidence="2" id="KW-0227">DNA damage</keyword>
<feature type="region of interest" description="Disordered" evidence="4">
    <location>
        <begin position="287"/>
        <end position="350"/>
    </location>
</feature>
<reference evidence="6" key="1">
    <citation type="journal article" date="2020" name="Stud. Mycol.">
        <title>101 Dothideomycetes genomes: a test case for predicting lifestyles and emergence of pathogens.</title>
        <authorList>
            <person name="Haridas S."/>
            <person name="Albert R."/>
            <person name="Binder M."/>
            <person name="Bloem J."/>
            <person name="Labutti K."/>
            <person name="Salamov A."/>
            <person name="Andreopoulos B."/>
            <person name="Baker S."/>
            <person name="Barry K."/>
            <person name="Bills G."/>
            <person name="Bluhm B."/>
            <person name="Cannon C."/>
            <person name="Castanera R."/>
            <person name="Culley D."/>
            <person name="Daum C."/>
            <person name="Ezra D."/>
            <person name="Gonzalez J."/>
            <person name="Henrissat B."/>
            <person name="Kuo A."/>
            <person name="Liang C."/>
            <person name="Lipzen A."/>
            <person name="Lutzoni F."/>
            <person name="Magnuson J."/>
            <person name="Mondo S."/>
            <person name="Nolan M."/>
            <person name="Ohm R."/>
            <person name="Pangilinan J."/>
            <person name="Park H.-J."/>
            <person name="Ramirez L."/>
            <person name="Alfaro M."/>
            <person name="Sun H."/>
            <person name="Tritt A."/>
            <person name="Yoshinaga Y."/>
            <person name="Zwiers L.-H."/>
            <person name="Turgeon B."/>
            <person name="Goodwin S."/>
            <person name="Spatafora J."/>
            <person name="Crous P."/>
            <person name="Grigoriev I."/>
        </authorList>
    </citation>
    <scope>NUCLEOTIDE SEQUENCE</scope>
    <source>
        <strain evidence="6">CBS 262.69</strain>
    </source>
</reference>
<evidence type="ECO:0000256" key="3">
    <source>
        <dbReference type="ARBA" id="ARBA00023242"/>
    </source>
</evidence>
<protein>
    <recommendedName>
        <fullName evidence="5">DNA endonuclease activator Ctp1 C-terminal domain-containing protein</fullName>
    </recommendedName>
</protein>
<accession>A0A6G1HQA5</accession>
<gene>
    <name evidence="6" type="ORF">EJ06DRAFT_532596</name>
</gene>
<feature type="region of interest" description="Disordered" evidence="4">
    <location>
        <begin position="61"/>
        <end position="84"/>
    </location>
</feature>
<evidence type="ECO:0000256" key="2">
    <source>
        <dbReference type="ARBA" id="ARBA00022763"/>
    </source>
</evidence>
<sequence>MGPAPGTQNNAAELEAIRLSLETVVEETKASTLEKVNTETAALQEKIMLLEGLKLRLTRVGGPERGVTDASSPSRTDSADRPPTKTAAEYDELNAKYLRVRSNLKVEREARDRITEEARKLKDALQRWEKWAKRNGFAVGSGMPIDAVGTVLEMEAPTVDLTKDTPVKKPGIVDRIPTAGLAISIPSDGSDMPPTSRASSQTATHLPDDAMDDESTDSDQASVGEKQVKLPSSDDEPTFVSARVIRRPPRRQAPKVKLEPDSQVDNVLKRPLTRTVTLDLDELGTPIATPRKKRRSDGVGSVASLSPSSVVSTKRDDTPIEAPKPLKPISNNTRLLPRNRPTSASSGKRIFSAEERARLVKESDARLKDLLETPPPPKIPFSERFPKAIKDPPESGLSSPHPQPHTLPKQAPERNPSPRRSLLLKRRLSPPASRRGSTRPETPKAPLRTLPATSLRLEDFVYNTGAGNTRTTHLTGCTDASCPRCSDTIRNLAATDMEVHFPATMLASPETRALSDEERLLRAFMGDAWTEDMKPEQRRDSMRRAREWYFAQQFGKHRAHGGATGMVRAQSPPGYWRVAMPNTQELEEDRREGERRERVAVGLRHAEAMRPGGEWRFRDEV</sequence>
<dbReference type="AlphaFoldDB" id="A0A6G1HQA5"/>
<dbReference type="Proteomes" id="UP000799640">
    <property type="component" value="Unassembled WGS sequence"/>
</dbReference>
<feature type="compositionally biased region" description="Basic and acidic residues" evidence="4">
    <location>
        <begin position="384"/>
        <end position="393"/>
    </location>
</feature>
<feature type="domain" description="DNA endonuclease activator Ctp1 C-terminal" evidence="5">
    <location>
        <begin position="470"/>
        <end position="585"/>
    </location>
</feature>
<feature type="region of interest" description="Disordered" evidence="4">
    <location>
        <begin position="366"/>
        <end position="451"/>
    </location>
</feature>
<dbReference type="Pfam" id="PF08573">
    <property type="entry name" value="SAE2"/>
    <property type="match status" value="1"/>
</dbReference>
<feature type="compositionally biased region" description="Polar residues" evidence="4">
    <location>
        <begin position="329"/>
        <end position="346"/>
    </location>
</feature>
<evidence type="ECO:0000256" key="1">
    <source>
        <dbReference type="ARBA" id="ARBA00004123"/>
    </source>
</evidence>
<comment type="subcellular location">
    <subcellularLocation>
        <location evidence="1">Nucleus</location>
    </subcellularLocation>
</comment>
<feature type="compositionally biased region" description="Basic residues" evidence="4">
    <location>
        <begin position="244"/>
        <end position="254"/>
    </location>
</feature>
<feature type="compositionally biased region" description="Low complexity" evidence="4">
    <location>
        <begin position="299"/>
        <end position="312"/>
    </location>
</feature>
<dbReference type="EMBL" id="ML996701">
    <property type="protein sequence ID" value="KAF2398238.1"/>
    <property type="molecule type" value="Genomic_DNA"/>
</dbReference>
<feature type="region of interest" description="Disordered" evidence="4">
    <location>
        <begin position="183"/>
        <end position="264"/>
    </location>
</feature>
<dbReference type="InterPro" id="IPR013882">
    <property type="entry name" value="Ctp1_C"/>
</dbReference>
<evidence type="ECO:0000259" key="5">
    <source>
        <dbReference type="Pfam" id="PF08573"/>
    </source>
</evidence>
<evidence type="ECO:0000313" key="6">
    <source>
        <dbReference type="EMBL" id="KAF2398238.1"/>
    </source>
</evidence>
<name>A0A6G1HQA5_9PEZI</name>
<evidence type="ECO:0000256" key="4">
    <source>
        <dbReference type="SAM" id="MobiDB-lite"/>
    </source>
</evidence>
<keyword evidence="7" id="KW-1185">Reference proteome</keyword>
<dbReference type="GO" id="GO:0005634">
    <property type="term" value="C:nucleus"/>
    <property type="evidence" value="ECO:0007669"/>
    <property type="project" value="UniProtKB-SubCell"/>
</dbReference>
<dbReference type="GO" id="GO:0006281">
    <property type="term" value="P:DNA repair"/>
    <property type="evidence" value="ECO:0007669"/>
    <property type="project" value="InterPro"/>
</dbReference>
<organism evidence="6 7">
    <name type="scientific">Trichodelitschia bisporula</name>
    <dbReference type="NCBI Taxonomy" id="703511"/>
    <lineage>
        <taxon>Eukaryota</taxon>
        <taxon>Fungi</taxon>
        <taxon>Dikarya</taxon>
        <taxon>Ascomycota</taxon>
        <taxon>Pezizomycotina</taxon>
        <taxon>Dothideomycetes</taxon>
        <taxon>Dothideomycetes incertae sedis</taxon>
        <taxon>Phaeotrichales</taxon>
        <taxon>Phaeotrichaceae</taxon>
        <taxon>Trichodelitschia</taxon>
    </lineage>
</organism>
<proteinExistence type="predicted"/>
<keyword evidence="3" id="KW-0539">Nucleus</keyword>
<evidence type="ECO:0000313" key="7">
    <source>
        <dbReference type="Proteomes" id="UP000799640"/>
    </source>
</evidence>